<reference evidence="1 2" key="1">
    <citation type="journal article" date="2015" name="Int. J. Syst. Evol. Microbiol.">
        <title>Amycolatopsis rhabdoformis sp. nov., an actinomycete isolated from a tropical forest soil.</title>
        <authorList>
            <person name="Souza W.R."/>
            <person name="Silva R.E."/>
            <person name="Goodfellow M."/>
            <person name="Busarakam K."/>
            <person name="Figueiro F.S."/>
            <person name="Ferreira D."/>
            <person name="Rodrigues-Filho E."/>
            <person name="Moraes L.A.B."/>
            <person name="Zucchi T.D."/>
        </authorList>
    </citation>
    <scope>NUCLEOTIDE SEQUENCE [LARGE SCALE GENOMIC DNA]</scope>
    <source>
        <strain evidence="1 2">NCIMB 14900</strain>
    </source>
</reference>
<organism evidence="1 2">
    <name type="scientific">Amycolatopsis rhabdoformis</name>
    <dbReference type="NCBI Taxonomy" id="1448059"/>
    <lineage>
        <taxon>Bacteria</taxon>
        <taxon>Bacillati</taxon>
        <taxon>Actinomycetota</taxon>
        <taxon>Actinomycetes</taxon>
        <taxon>Pseudonocardiales</taxon>
        <taxon>Pseudonocardiaceae</taxon>
        <taxon>Amycolatopsis</taxon>
    </lineage>
</organism>
<name>A0ABZ1IAL0_9PSEU</name>
<protein>
    <recommendedName>
        <fullName evidence="3">Allene oxide cyclase barrel-like domain-containing protein</fullName>
    </recommendedName>
</protein>
<proteinExistence type="predicted"/>
<dbReference type="Proteomes" id="UP001330812">
    <property type="component" value="Chromosome"/>
</dbReference>
<evidence type="ECO:0008006" key="3">
    <source>
        <dbReference type="Google" id="ProtNLM"/>
    </source>
</evidence>
<accession>A0ABZ1IAL0</accession>
<keyword evidence="2" id="KW-1185">Reference proteome</keyword>
<sequence length="138" mass="14464">MKRQVLLIDFEAVGGAPAGTPPSFDVKSGPGTITVLEGSADDAPTEASYETHVVVTGETSLREDGVVTFDRGGLRLSCVGDGVSEPSAEEGIARGAIVWRAEGFGEWAGVTGLVTGNFEIEVASGRGRDRHVYRLFLP</sequence>
<dbReference type="EMBL" id="CP142149">
    <property type="protein sequence ID" value="WSE31499.1"/>
    <property type="molecule type" value="Genomic_DNA"/>
</dbReference>
<evidence type="ECO:0000313" key="2">
    <source>
        <dbReference type="Proteomes" id="UP001330812"/>
    </source>
</evidence>
<gene>
    <name evidence="1" type="ORF">VSH64_05165</name>
</gene>
<dbReference type="RefSeq" id="WP_326834306.1">
    <property type="nucleotide sequence ID" value="NZ_CP142149.1"/>
</dbReference>
<evidence type="ECO:0000313" key="1">
    <source>
        <dbReference type="EMBL" id="WSE31499.1"/>
    </source>
</evidence>